<dbReference type="Pfam" id="PF13529">
    <property type="entry name" value="Peptidase_C39_2"/>
    <property type="match status" value="1"/>
</dbReference>
<evidence type="ECO:0000313" key="2">
    <source>
        <dbReference type="EMBL" id="ANU20650.1"/>
    </source>
</evidence>
<evidence type="ECO:0000259" key="1">
    <source>
        <dbReference type="Pfam" id="PF13529"/>
    </source>
</evidence>
<organism evidence="2 3">
    <name type="scientific">Planococcus plakortidis</name>
    <dbReference type="NCBI Taxonomy" id="1038856"/>
    <lineage>
        <taxon>Bacteria</taxon>
        <taxon>Bacillati</taxon>
        <taxon>Bacillota</taxon>
        <taxon>Bacilli</taxon>
        <taxon>Bacillales</taxon>
        <taxon>Caryophanaceae</taxon>
        <taxon>Planococcus</taxon>
    </lineage>
</organism>
<dbReference type="Proteomes" id="UP000092650">
    <property type="component" value="Chromosome"/>
</dbReference>
<sequence length="343" mass="38045">MKTSHKFLRFLFLFIFSFVIIGFSPLALSTSIKKFMAEGFELNKPQPNGSAGNFLLKNSRNGQLLDNYRMYIVDASTSTLVDAVKSGETGEMNAEELVDGKEYRLKIVAADEDSGAFKVAEEELYVHETVSSPVVIETYVEREANRIGIPTVRQNPELPNGCEITTLTAVLTYHGIKTSKTKLADDYLPKESFEFQEGKRIGPDPHQAYAGNPRNANEGWYAFAGPIVEASKKIIDDKGSRLITENVSGSSREEILSYMDRNIPVIVWVTLDLSPPVTSGGWYVGGTAEFHSSFINLHTVVLDGWKDGEVTVMDPLKGLVTHPEDKFFESYEALGSQAVLVKR</sequence>
<dbReference type="EMBL" id="CP016539">
    <property type="protein sequence ID" value="ANU20650.1"/>
    <property type="molecule type" value="Genomic_DNA"/>
</dbReference>
<dbReference type="Gene3D" id="3.90.70.10">
    <property type="entry name" value="Cysteine proteinases"/>
    <property type="match status" value="1"/>
</dbReference>
<dbReference type="AlphaFoldDB" id="A0A1C7E9U7"/>
<dbReference type="PANTHER" id="PTHR37806">
    <property type="entry name" value="LMO0724 PROTEIN"/>
    <property type="match status" value="1"/>
</dbReference>
<dbReference type="PANTHER" id="PTHR37806:SF1">
    <property type="entry name" value="PEPTIDASE C39-LIKE DOMAIN-CONTAINING PROTEIN"/>
    <property type="match status" value="1"/>
</dbReference>
<feature type="domain" description="Peptidase C39-like" evidence="1">
    <location>
        <begin position="148"/>
        <end position="315"/>
    </location>
</feature>
<reference evidence="2" key="1">
    <citation type="submission" date="2016-10" db="EMBL/GenBank/DDBJ databases">
        <authorList>
            <person name="See-Too W.S."/>
        </authorList>
    </citation>
    <scope>NUCLEOTIDE SEQUENCE [LARGE SCALE GENOMIC DNA]</scope>
    <source>
        <strain evidence="2">DSM 23997</strain>
    </source>
</reference>
<proteinExistence type="predicted"/>
<dbReference type="KEGG" id="ppla:BBI15_10700"/>
<name>A0A1C7E9U7_9BACL</name>
<evidence type="ECO:0000313" key="3">
    <source>
        <dbReference type="Proteomes" id="UP000092650"/>
    </source>
</evidence>
<dbReference type="InterPro" id="IPR039564">
    <property type="entry name" value="Peptidase_C39-like"/>
</dbReference>
<dbReference type="STRING" id="1038856.BBI15_10700"/>
<gene>
    <name evidence="2" type="ORF">BBI15_10700</name>
</gene>
<dbReference type="RefSeq" id="WP_068870860.1">
    <property type="nucleotide sequence ID" value="NZ_CP016539.2"/>
</dbReference>
<dbReference type="OrthoDB" id="1164310at2"/>
<protein>
    <recommendedName>
        <fullName evidence="1">Peptidase C39-like domain-containing protein</fullName>
    </recommendedName>
</protein>
<accession>A0A1C7E9U7</accession>
<keyword evidence="3" id="KW-1185">Reference proteome</keyword>